<name>A0A3P3RMJ6_9EURY</name>
<dbReference type="Pfam" id="PF07282">
    <property type="entry name" value="Cas12f1-like_TNB"/>
    <property type="match status" value="1"/>
</dbReference>
<dbReference type="OrthoDB" id="210698at2157"/>
<comment type="caution">
    <text evidence="3">The sequence shown here is derived from an EMBL/GenBank/DDBJ whole genome shotgun (WGS) entry which is preliminary data.</text>
</comment>
<proteinExistence type="predicted"/>
<evidence type="ECO:0000256" key="1">
    <source>
        <dbReference type="ARBA" id="ARBA00023125"/>
    </source>
</evidence>
<evidence type="ECO:0000259" key="2">
    <source>
        <dbReference type="Pfam" id="PF07282"/>
    </source>
</evidence>
<evidence type="ECO:0000313" key="4">
    <source>
        <dbReference type="Proteomes" id="UP000282322"/>
    </source>
</evidence>
<dbReference type="EMBL" id="RRCH01000002">
    <property type="protein sequence ID" value="RRJ34090.1"/>
    <property type="molecule type" value="Genomic_DNA"/>
</dbReference>
<gene>
    <name evidence="3" type="ORF">EIK79_00935</name>
</gene>
<accession>A0A3P3RMJ6</accession>
<feature type="domain" description="Cas12f1-like TNB" evidence="2">
    <location>
        <begin position="378"/>
        <end position="452"/>
    </location>
</feature>
<dbReference type="Proteomes" id="UP000282322">
    <property type="component" value="Unassembled WGS sequence"/>
</dbReference>
<sequence length="467" mass="51951">MPQDPPDATLSAVFEDGYQSLLDEFVEAEGVWNPQVELLDEAPTNAGPRQFHHTWETDSLKERLTYILPLSVGTRTASHLDNYISEAQTIRRLAANLLWSYEPAQWGGNSDVNSLIKTHPYWKRNNLKAGNKQANVNKVGEAFGAWAANDRSADTSALPQFGSGNYLCIRGDYIEVWDDAAGVTIAVGGVQHQPPDPGRDEEFQLVCGGGDYQQKVLDAVAEGVVNTGRSEVHHRDGEWFLHLTVWYNQPKYDHRELERWVGIDLGTVALYTAAVVERAPDSPKGNGVDVLEVAHGPGSELMDTRRTQQQRLSYLQEEYGYEVASEKLGQQLAEHSKQLEHEYANEIVALADAYAPCGIVFETLKGIKGLGWSHLWAYFRFKQVITYKAHQRGIPTVTLGKSQTQHTSQDCSACGRRTSEADDDGRITRAQFRCDDCGYGPVDADSNAAINIATRRLSTLFSECGRY</sequence>
<dbReference type="AlphaFoldDB" id="A0A3P3RMJ6"/>
<keyword evidence="4" id="KW-1185">Reference proteome</keyword>
<reference evidence="3 4" key="1">
    <citation type="submission" date="2018-11" db="EMBL/GenBank/DDBJ databases">
        <title>Taxonoimc description of Halomarina strain SPP-AMP-1.</title>
        <authorList>
            <person name="Pal Y."/>
            <person name="Srinivasana K."/>
            <person name="Verma A."/>
            <person name="Kumar P."/>
        </authorList>
    </citation>
    <scope>NUCLEOTIDE SEQUENCE [LARGE SCALE GENOMIC DNA]</scope>
    <source>
        <strain evidence="3 4">SPP-AMP-1</strain>
    </source>
</reference>
<dbReference type="GO" id="GO:0003677">
    <property type="term" value="F:DNA binding"/>
    <property type="evidence" value="ECO:0007669"/>
    <property type="project" value="UniProtKB-KW"/>
</dbReference>
<dbReference type="InterPro" id="IPR010095">
    <property type="entry name" value="Cas12f1-like_TNB"/>
</dbReference>
<protein>
    <submittedName>
        <fullName evidence="3">Transposase</fullName>
    </submittedName>
</protein>
<organism evidence="3 4">
    <name type="scientific">Halocatena pleomorpha</name>
    <dbReference type="NCBI Taxonomy" id="1785090"/>
    <lineage>
        <taxon>Archaea</taxon>
        <taxon>Methanobacteriati</taxon>
        <taxon>Methanobacteriota</taxon>
        <taxon>Stenosarchaea group</taxon>
        <taxon>Halobacteria</taxon>
        <taxon>Halobacteriales</taxon>
        <taxon>Natronomonadaceae</taxon>
        <taxon>Halocatena</taxon>
    </lineage>
</organism>
<evidence type="ECO:0000313" key="3">
    <source>
        <dbReference type="EMBL" id="RRJ34090.1"/>
    </source>
</evidence>
<keyword evidence="1" id="KW-0238">DNA-binding</keyword>
<dbReference type="RefSeq" id="WP_124953260.1">
    <property type="nucleotide sequence ID" value="NZ_RRCH01000002.1"/>
</dbReference>